<evidence type="ECO:0000313" key="1">
    <source>
        <dbReference type="EMBL" id="KAJ8109319.1"/>
    </source>
</evidence>
<reference evidence="1" key="1">
    <citation type="submission" date="2022-11" db="EMBL/GenBank/DDBJ databases">
        <title>Genome Sequence of Nemania bipapillata.</title>
        <authorList>
            <person name="Buettner E."/>
        </authorList>
    </citation>
    <scope>NUCLEOTIDE SEQUENCE</scope>
    <source>
        <strain evidence="1">CP14</strain>
    </source>
</reference>
<proteinExistence type="predicted"/>
<name>A0ACC2I2U0_9PEZI</name>
<dbReference type="Proteomes" id="UP001153334">
    <property type="component" value="Unassembled WGS sequence"/>
</dbReference>
<dbReference type="EMBL" id="JAPESX010002110">
    <property type="protein sequence ID" value="KAJ8109319.1"/>
    <property type="molecule type" value="Genomic_DNA"/>
</dbReference>
<organism evidence="1 2">
    <name type="scientific">Nemania bipapillata</name>
    <dbReference type="NCBI Taxonomy" id="110536"/>
    <lineage>
        <taxon>Eukaryota</taxon>
        <taxon>Fungi</taxon>
        <taxon>Dikarya</taxon>
        <taxon>Ascomycota</taxon>
        <taxon>Pezizomycotina</taxon>
        <taxon>Sordariomycetes</taxon>
        <taxon>Xylariomycetidae</taxon>
        <taxon>Xylariales</taxon>
        <taxon>Xylariaceae</taxon>
        <taxon>Nemania</taxon>
    </lineage>
</organism>
<sequence>MSLQPGLLDFNFPCANSGFGQIADLYPAQQGLSDFPSLWTDDGYWRTAGLQPTQLPEQDAQDGTLLQPGSIGPSQTREFLGGDVSVGGDLDIQLDGVLDMDFEMDFGSVV</sequence>
<accession>A0ACC2I2U0</accession>
<evidence type="ECO:0000313" key="2">
    <source>
        <dbReference type="Proteomes" id="UP001153334"/>
    </source>
</evidence>
<comment type="caution">
    <text evidence="1">The sequence shown here is derived from an EMBL/GenBank/DDBJ whole genome shotgun (WGS) entry which is preliminary data.</text>
</comment>
<protein>
    <submittedName>
        <fullName evidence="1">Uncharacterized protein</fullName>
    </submittedName>
</protein>
<gene>
    <name evidence="1" type="ORF">ONZ43_g6169</name>
</gene>
<keyword evidence="2" id="KW-1185">Reference proteome</keyword>